<keyword evidence="3" id="KW-1185">Reference proteome</keyword>
<sequence>MTDQASATGLRDTLLVGFCALFLLVTKLALRLNLGIPGHAMFFTIFFLILPRAVTGRKLAATATGLAAGLASVLLGMGKGGPLLLLKFLFPSLCVDLAFLLFPGMGGSLLFCTLVGFVAAATRIVGVAVTDWLVGMDPAIIMAHAFIKTLGGALFGALGGLAAAPIIRKLKARGLLPQGR</sequence>
<feature type="transmembrane region" description="Helical" evidence="1">
    <location>
        <begin position="59"/>
        <end position="78"/>
    </location>
</feature>
<keyword evidence="1" id="KW-0812">Transmembrane</keyword>
<gene>
    <name evidence="2" type="ORF">V8V93_17430</name>
</gene>
<accession>A0ABZ2J1F3</accession>
<feature type="transmembrane region" description="Helical" evidence="1">
    <location>
        <begin position="36"/>
        <end position="54"/>
    </location>
</feature>
<dbReference type="EMBL" id="CP146609">
    <property type="protein sequence ID" value="WWX22215.1"/>
    <property type="molecule type" value="Genomic_DNA"/>
</dbReference>
<name>A0ABZ2J1F3_9BACT</name>
<feature type="transmembrane region" description="Helical" evidence="1">
    <location>
        <begin position="12"/>
        <end position="30"/>
    </location>
</feature>
<feature type="transmembrane region" description="Helical" evidence="1">
    <location>
        <begin position="109"/>
        <end position="129"/>
    </location>
</feature>
<evidence type="ECO:0000313" key="3">
    <source>
        <dbReference type="Proteomes" id="UP001385389"/>
    </source>
</evidence>
<dbReference type="RefSeq" id="WP_338667908.1">
    <property type="nucleotide sequence ID" value="NZ_CP146609.1"/>
</dbReference>
<feature type="transmembrane region" description="Helical" evidence="1">
    <location>
        <begin position="141"/>
        <end position="167"/>
    </location>
</feature>
<protein>
    <recommendedName>
        <fullName evidence="4">Energy-coupling factor transport system substrate-specific component</fullName>
    </recommendedName>
</protein>
<proteinExistence type="predicted"/>
<evidence type="ECO:0000313" key="2">
    <source>
        <dbReference type="EMBL" id="WWX22215.1"/>
    </source>
</evidence>
<organism evidence="2 3">
    <name type="scientific">Pseudodesulfovibrio methanolicus</name>
    <dbReference type="NCBI Taxonomy" id="3126690"/>
    <lineage>
        <taxon>Bacteria</taxon>
        <taxon>Pseudomonadati</taxon>
        <taxon>Thermodesulfobacteriota</taxon>
        <taxon>Desulfovibrionia</taxon>
        <taxon>Desulfovibrionales</taxon>
        <taxon>Desulfovibrionaceae</taxon>
    </lineage>
</organism>
<dbReference type="Proteomes" id="UP001385389">
    <property type="component" value="Chromosome"/>
</dbReference>
<evidence type="ECO:0000256" key="1">
    <source>
        <dbReference type="SAM" id="Phobius"/>
    </source>
</evidence>
<evidence type="ECO:0008006" key="4">
    <source>
        <dbReference type="Google" id="ProtNLM"/>
    </source>
</evidence>
<keyword evidence="1" id="KW-0472">Membrane</keyword>
<reference evidence="2 3" key="1">
    <citation type="submission" date="2024-03" db="EMBL/GenBank/DDBJ databases">
        <title>Phenotype and Genome Characterization of a Sulfate-Reducing Bacterium Pseudodesulfovibrio sp. strain 5S69, isolated from Petroleum Reservoir in Tatarstan (Russia).</title>
        <authorList>
            <person name="Bidzhieva S.K."/>
            <person name="Kadnikov V."/>
            <person name="Tourova T.P."/>
            <person name="Samigullina S.R."/>
            <person name="Sokolova D.S."/>
            <person name="Poltaraus A.B."/>
            <person name="Avtukh A.N."/>
            <person name="Tereshina V.M."/>
            <person name="Mardanov A.V."/>
            <person name="Nazina T.N."/>
        </authorList>
    </citation>
    <scope>NUCLEOTIDE SEQUENCE [LARGE SCALE GENOMIC DNA]</scope>
    <source>
        <strain evidence="2 3">5S69</strain>
    </source>
</reference>
<keyword evidence="1" id="KW-1133">Transmembrane helix</keyword>